<protein>
    <submittedName>
        <fullName evidence="1">Uncharacterized protein</fullName>
    </submittedName>
</protein>
<evidence type="ECO:0000313" key="2">
    <source>
        <dbReference type="Proteomes" id="UP001162992"/>
    </source>
</evidence>
<evidence type="ECO:0000313" key="1">
    <source>
        <dbReference type="EMBL" id="KAJ7517467.1"/>
    </source>
</evidence>
<name>A0ACC2AIZ1_DIPCM</name>
<comment type="caution">
    <text evidence="1">The sequence shown here is derived from an EMBL/GenBank/DDBJ whole genome shotgun (WGS) entry which is preliminary data.</text>
</comment>
<reference evidence="2" key="1">
    <citation type="journal article" date="2024" name="Proc. Natl. Acad. Sci. U.S.A.">
        <title>Extraordinary preservation of gene collinearity over three hundred million years revealed in homosporous lycophytes.</title>
        <authorList>
            <person name="Li C."/>
            <person name="Wickell D."/>
            <person name="Kuo L.Y."/>
            <person name="Chen X."/>
            <person name="Nie B."/>
            <person name="Liao X."/>
            <person name="Peng D."/>
            <person name="Ji J."/>
            <person name="Jenkins J."/>
            <person name="Williams M."/>
            <person name="Shu S."/>
            <person name="Plott C."/>
            <person name="Barry K."/>
            <person name="Rajasekar S."/>
            <person name="Grimwood J."/>
            <person name="Han X."/>
            <person name="Sun S."/>
            <person name="Hou Z."/>
            <person name="He W."/>
            <person name="Dai G."/>
            <person name="Sun C."/>
            <person name="Schmutz J."/>
            <person name="Leebens-Mack J.H."/>
            <person name="Li F.W."/>
            <person name="Wang L."/>
        </authorList>
    </citation>
    <scope>NUCLEOTIDE SEQUENCE [LARGE SCALE GENOMIC DNA]</scope>
    <source>
        <strain evidence="2">cv. PW_Plant_1</strain>
    </source>
</reference>
<dbReference type="Proteomes" id="UP001162992">
    <property type="component" value="Chromosome 21"/>
</dbReference>
<proteinExistence type="predicted"/>
<sequence>MGSAAVFVDKATSDLLIGPDWGMNLELCDLINRDPGEARDVIKTVKKRIGNKNPRVQLLALTLLETLVKNCGIIVHQQVAEKDVLHEMVKIVKRKNCHVSLLYIAPTSSSFSMFSCTDMDVRDKILVLLDSWQEAFGGSRGRFPQFYMAYEELRRMGVDFPDRAPENAAPIFTPPQSHPVTAYPAPGYMSPGPPPLRVDAPIHSDVPGMSLTDIEVARGGLEVLAEMLSAINFGDRQALKDELIVELVSQSRSTQQRVRNFVNVTLDEELLRQGLALNDDLQRVLTKHDAIASGSPLPLEPTAAVIQNFSGHFEEEDNETEDDFSQLAHRSSKSKVSLQTQGQPSGGNGQPSHSNGQLALPPPPQPIKKLSPPPGQRGSVMDLLSTLDNHKDQSPHSPLTPPPWVDSSAGHIVPYEPAPEEGSNPFASSPPFKATPPSQPSHNFTSQLAYQQHYLQPNGNLSNPLPSFAQQQQYQPSTLLAAYGQPAQSGYAASWSIVGRHPQQNIPVHSSDVQNQSPSAQRNYPTATWSGDLHPLHLEQKAMLSASSGSDAPHLPTHPVLHSKQQQFFQQQARPEQLSLQYSASAQRDPIGQVQIPLDQSGNQFGQPNKKADQKLPLAPTSRKISSTPSFTTSDKLFDDLVDLHSLTDKSKTPGVSNTLSRPRTESL</sequence>
<keyword evidence="2" id="KW-1185">Reference proteome</keyword>
<dbReference type="EMBL" id="CM055112">
    <property type="protein sequence ID" value="KAJ7517467.1"/>
    <property type="molecule type" value="Genomic_DNA"/>
</dbReference>
<organism evidence="1 2">
    <name type="scientific">Diphasiastrum complanatum</name>
    <name type="common">Issler's clubmoss</name>
    <name type="synonym">Lycopodium complanatum</name>
    <dbReference type="NCBI Taxonomy" id="34168"/>
    <lineage>
        <taxon>Eukaryota</taxon>
        <taxon>Viridiplantae</taxon>
        <taxon>Streptophyta</taxon>
        <taxon>Embryophyta</taxon>
        <taxon>Tracheophyta</taxon>
        <taxon>Lycopodiopsida</taxon>
        <taxon>Lycopodiales</taxon>
        <taxon>Lycopodiaceae</taxon>
        <taxon>Lycopodioideae</taxon>
        <taxon>Diphasiastrum</taxon>
    </lineage>
</organism>
<accession>A0ACC2AIZ1</accession>
<gene>
    <name evidence="1" type="ORF">O6H91_21G025100</name>
</gene>